<dbReference type="EMBL" id="PDCK01000040">
    <property type="protein sequence ID" value="PRQ47235.1"/>
    <property type="molecule type" value="Genomic_DNA"/>
</dbReference>
<evidence type="ECO:0000313" key="5">
    <source>
        <dbReference type="EMBL" id="PRQ47235.1"/>
    </source>
</evidence>
<dbReference type="Gramene" id="PRQ33468">
    <property type="protein sequence ID" value="PRQ33468"/>
    <property type="gene ID" value="RchiOBHm_Chr5g0057951"/>
</dbReference>
<dbReference type="AlphaFoldDB" id="A0A2P6QH08"/>
<dbReference type="OrthoDB" id="21513at2759"/>
<dbReference type="InterPro" id="IPR010684">
    <property type="entry name" value="RNA_pol_II_trans_fac_SIII_A"/>
</dbReference>
<dbReference type="PANTHER" id="PTHR47543">
    <property type="entry name" value="OS08G0169600 PROTEIN"/>
    <property type="match status" value="1"/>
</dbReference>
<dbReference type="Proteomes" id="UP000238479">
    <property type="component" value="Chromosome 2"/>
</dbReference>
<dbReference type="Gramene" id="PRQ33466">
    <property type="protein sequence ID" value="PRQ33466"/>
    <property type="gene ID" value="RchiOBHm_Chr5g0057931"/>
</dbReference>
<dbReference type="GO" id="GO:0006368">
    <property type="term" value="P:transcription elongation by RNA polymerase II"/>
    <property type="evidence" value="ECO:0007669"/>
    <property type="project" value="InterPro"/>
</dbReference>
<dbReference type="PANTHER" id="PTHR47543:SF2">
    <property type="entry name" value="RNA POLYMERASE II TRANSCRIPTION FACTOR SIII SUBUNIT A"/>
    <property type="match status" value="1"/>
</dbReference>
<dbReference type="Gramene" id="PRQ33465">
    <property type="protein sequence ID" value="PRQ33465"/>
    <property type="gene ID" value="RchiOBHm_Chr5g0057921"/>
</dbReference>
<feature type="compositionally biased region" description="Low complexity" evidence="1">
    <location>
        <begin position="143"/>
        <end position="157"/>
    </location>
</feature>
<gene>
    <name evidence="5" type="ORF">RchiOBHm_Chr2g0097481</name>
    <name evidence="2" type="ORF">RchiOBHm_Chr5g0057921</name>
    <name evidence="3" type="ORF">RchiOBHm_Chr5g0057931</name>
    <name evidence="4" type="ORF">RchiOBHm_Chr5g0057951</name>
</gene>
<dbReference type="Gramene" id="PRQ47235">
    <property type="protein sequence ID" value="PRQ47235"/>
    <property type="gene ID" value="RchiOBHm_Chr2g0097481"/>
</dbReference>
<evidence type="ECO:0000313" key="2">
    <source>
        <dbReference type="EMBL" id="PRQ33465.1"/>
    </source>
</evidence>
<feature type="region of interest" description="Disordered" evidence="1">
    <location>
        <begin position="121"/>
        <end position="157"/>
    </location>
</feature>
<evidence type="ECO:0000313" key="3">
    <source>
        <dbReference type="EMBL" id="PRQ33466.1"/>
    </source>
</evidence>
<dbReference type="Proteomes" id="UP000238479">
    <property type="component" value="Chromosome 5"/>
</dbReference>
<dbReference type="EMBL" id="PDCK01000043">
    <property type="protein sequence ID" value="PRQ33465.1"/>
    <property type="molecule type" value="Genomic_DNA"/>
</dbReference>
<keyword evidence="6" id="KW-1185">Reference proteome</keyword>
<dbReference type="EMBL" id="PDCK01000043">
    <property type="protein sequence ID" value="PRQ33466.1"/>
    <property type="molecule type" value="Genomic_DNA"/>
</dbReference>
<dbReference type="GO" id="GO:0070449">
    <property type="term" value="C:elongin complex"/>
    <property type="evidence" value="ECO:0007669"/>
    <property type="project" value="InterPro"/>
</dbReference>
<sequence>MEEVKLICLDERWVSIAIDNRDDLGDVGSLHFKFLEQVLPHCSKDQLVHIEKSTKGKDLSPITDKLWKKFFERDFGVKATDEVIEKMKIKKVSFKWSELYHAKLKRMEEAEKEAGERLKNLYQKESARKRSRQVRVLDKVPPSSSSNKRSGSNAGSKLMKKVRKEYLNCLEVKNLEAVKMKRTAQCSGLIKKPRTTLQATNVF</sequence>
<proteinExistence type="predicted"/>
<dbReference type="EMBL" id="PDCK01000043">
    <property type="protein sequence ID" value="PRQ33468.1"/>
    <property type="molecule type" value="Genomic_DNA"/>
</dbReference>
<accession>A0A2P6QH08</accession>
<evidence type="ECO:0000256" key="1">
    <source>
        <dbReference type="SAM" id="MobiDB-lite"/>
    </source>
</evidence>
<evidence type="ECO:0000313" key="4">
    <source>
        <dbReference type="EMBL" id="PRQ33468.1"/>
    </source>
</evidence>
<organism evidence="2 6">
    <name type="scientific">Rosa chinensis</name>
    <name type="common">China rose</name>
    <dbReference type="NCBI Taxonomy" id="74649"/>
    <lineage>
        <taxon>Eukaryota</taxon>
        <taxon>Viridiplantae</taxon>
        <taxon>Streptophyta</taxon>
        <taxon>Embryophyta</taxon>
        <taxon>Tracheophyta</taxon>
        <taxon>Spermatophyta</taxon>
        <taxon>Magnoliopsida</taxon>
        <taxon>eudicotyledons</taxon>
        <taxon>Gunneridae</taxon>
        <taxon>Pentapetalae</taxon>
        <taxon>rosids</taxon>
        <taxon>fabids</taxon>
        <taxon>Rosales</taxon>
        <taxon>Rosaceae</taxon>
        <taxon>Rosoideae</taxon>
        <taxon>Rosoideae incertae sedis</taxon>
        <taxon>Rosa</taxon>
    </lineage>
</organism>
<reference evidence="2 6" key="1">
    <citation type="journal article" date="2018" name="Nat. Genet.">
        <title>The Rosa genome provides new insights in the design of modern roses.</title>
        <authorList>
            <person name="Bendahmane M."/>
        </authorList>
    </citation>
    <scope>NUCLEOTIDE SEQUENCE [LARGE SCALE GENOMIC DNA]</scope>
    <source>
        <strain evidence="6">cv. Old Blush</strain>
    </source>
</reference>
<name>A0A2P6QH08_ROSCH</name>
<dbReference type="Gene3D" id="6.10.250.3180">
    <property type="match status" value="1"/>
</dbReference>
<dbReference type="STRING" id="74649.A0A2P6QH08"/>
<comment type="caution">
    <text evidence="2">The sequence shown here is derived from an EMBL/GenBank/DDBJ whole genome shotgun (WGS) entry which is preliminary data.</text>
</comment>
<evidence type="ECO:0000313" key="6">
    <source>
        <dbReference type="Proteomes" id="UP000238479"/>
    </source>
</evidence>
<protein>
    <submittedName>
        <fullName evidence="2">Putative RNA polymerase II transcription factor SIII, subunit A</fullName>
    </submittedName>
</protein>
<dbReference type="Pfam" id="PF06881">
    <property type="entry name" value="Elongin_A"/>
    <property type="match status" value="1"/>
</dbReference>